<name>A0A8J9YLS5_BRALA</name>
<keyword evidence="3" id="KW-1185">Reference proteome</keyword>
<sequence length="94" mass="10497">MADVETAVPEEPECQEAITGSPVITHASYHRRDSDYMIDHSDPMLETAMPDEMEFAQVLAGEREEAEEQVEIPVEDIPVGKDNQPEPEESNVLT</sequence>
<organism evidence="2 3">
    <name type="scientific">Branchiostoma lanceolatum</name>
    <name type="common">Common lancelet</name>
    <name type="synonym">Amphioxus lanceolatum</name>
    <dbReference type="NCBI Taxonomy" id="7740"/>
    <lineage>
        <taxon>Eukaryota</taxon>
        <taxon>Metazoa</taxon>
        <taxon>Chordata</taxon>
        <taxon>Cephalochordata</taxon>
        <taxon>Leptocardii</taxon>
        <taxon>Amphioxiformes</taxon>
        <taxon>Branchiostomatidae</taxon>
        <taxon>Branchiostoma</taxon>
    </lineage>
</organism>
<dbReference type="Proteomes" id="UP000838412">
    <property type="component" value="Chromosome 1"/>
</dbReference>
<dbReference type="EMBL" id="OV696686">
    <property type="protein sequence ID" value="CAH1225472.1"/>
    <property type="molecule type" value="Genomic_DNA"/>
</dbReference>
<evidence type="ECO:0000256" key="1">
    <source>
        <dbReference type="SAM" id="MobiDB-lite"/>
    </source>
</evidence>
<evidence type="ECO:0000313" key="2">
    <source>
        <dbReference type="EMBL" id="CAH1225472.1"/>
    </source>
</evidence>
<dbReference type="OrthoDB" id="10036609at2759"/>
<protein>
    <submittedName>
        <fullName evidence="2">Hypp62 protein</fullName>
    </submittedName>
</protein>
<accession>A0A8J9YLS5</accession>
<dbReference type="AlphaFoldDB" id="A0A8J9YLS5"/>
<feature type="compositionally biased region" description="Acidic residues" evidence="1">
    <location>
        <begin position="64"/>
        <end position="74"/>
    </location>
</feature>
<feature type="compositionally biased region" description="Acidic residues" evidence="1">
    <location>
        <begin position="85"/>
        <end position="94"/>
    </location>
</feature>
<feature type="region of interest" description="Disordered" evidence="1">
    <location>
        <begin position="61"/>
        <end position="94"/>
    </location>
</feature>
<gene>
    <name evidence="2" type="primary">Hypp62</name>
    <name evidence="2" type="ORF">BLAG_LOCUS158</name>
</gene>
<reference evidence="2" key="1">
    <citation type="submission" date="2022-01" db="EMBL/GenBank/DDBJ databases">
        <authorList>
            <person name="Braso-Vives M."/>
        </authorList>
    </citation>
    <scope>NUCLEOTIDE SEQUENCE</scope>
</reference>
<evidence type="ECO:0000313" key="3">
    <source>
        <dbReference type="Proteomes" id="UP000838412"/>
    </source>
</evidence>
<proteinExistence type="predicted"/>